<gene>
    <name evidence="1" type="ORF">OS493_037777</name>
</gene>
<accession>A0A9X0CJG7</accession>
<dbReference type="EMBL" id="MU827378">
    <property type="protein sequence ID" value="KAJ7350197.1"/>
    <property type="molecule type" value="Genomic_DNA"/>
</dbReference>
<reference evidence="1" key="1">
    <citation type="submission" date="2023-01" db="EMBL/GenBank/DDBJ databases">
        <title>Genome assembly of the deep-sea coral Lophelia pertusa.</title>
        <authorList>
            <person name="Herrera S."/>
            <person name="Cordes E."/>
        </authorList>
    </citation>
    <scope>NUCLEOTIDE SEQUENCE</scope>
    <source>
        <strain evidence="1">USNM1676648</strain>
        <tissue evidence="1">Polyp</tissue>
    </source>
</reference>
<sequence length="255" mass="28755">MCVLRSIGEPCRREPLEKQDEKCDRGLICLKGDDSWYCENMKPENVKVSRCRKKRGKIDAFDQVTRKSYRIGEIWIRGDFACTALGNIPGCRNPARVEGRCCKFCLDSDEKKSKCAESEGLGVSHDSQHMDPLSESHSASIHWTSEILQEGRDLESSVNALTACVENTRRETAPQFVVPDRSVTIHLKSREYAVQCVRGITLEVGSNAVCCPVCPRDYARVGAATSNWQCSKQQMQVHKDDKRAINDETKVMHKN</sequence>
<comment type="caution">
    <text evidence="1">The sequence shown here is derived from an EMBL/GenBank/DDBJ whole genome shotgun (WGS) entry which is preliminary data.</text>
</comment>
<keyword evidence="2" id="KW-1185">Reference proteome</keyword>
<name>A0A9X0CJG7_9CNID</name>
<proteinExistence type="predicted"/>
<protein>
    <submittedName>
        <fullName evidence="1">Uncharacterized protein</fullName>
    </submittedName>
</protein>
<evidence type="ECO:0000313" key="2">
    <source>
        <dbReference type="Proteomes" id="UP001163046"/>
    </source>
</evidence>
<dbReference type="AlphaFoldDB" id="A0A9X0CJG7"/>
<evidence type="ECO:0000313" key="1">
    <source>
        <dbReference type="EMBL" id="KAJ7350197.1"/>
    </source>
</evidence>
<organism evidence="1 2">
    <name type="scientific">Desmophyllum pertusum</name>
    <dbReference type="NCBI Taxonomy" id="174260"/>
    <lineage>
        <taxon>Eukaryota</taxon>
        <taxon>Metazoa</taxon>
        <taxon>Cnidaria</taxon>
        <taxon>Anthozoa</taxon>
        <taxon>Hexacorallia</taxon>
        <taxon>Scleractinia</taxon>
        <taxon>Caryophylliina</taxon>
        <taxon>Caryophylliidae</taxon>
        <taxon>Desmophyllum</taxon>
    </lineage>
</organism>
<dbReference type="Proteomes" id="UP001163046">
    <property type="component" value="Unassembled WGS sequence"/>
</dbReference>